<dbReference type="Proteomes" id="UP000887581">
    <property type="component" value="Unplaced"/>
</dbReference>
<reference evidence="2" key="1">
    <citation type="submission" date="2022-11" db="UniProtKB">
        <authorList>
            <consortium name="WormBaseParasite"/>
        </authorList>
    </citation>
    <scope>IDENTIFICATION</scope>
</reference>
<proteinExistence type="predicted"/>
<name>A0A915PI19_9BILA</name>
<evidence type="ECO:0000313" key="1">
    <source>
        <dbReference type="Proteomes" id="UP000887581"/>
    </source>
</evidence>
<sequence>MEAEGPGDGWVGRTYTVHGGQEGILAPQGSMQATLLPVGEPCPTRPVQEGICMWREVYPRAKERCECTHGLPSRVAVGNGGLSGAKLMKLQLIIMDKIEKACGVQL</sequence>
<protein>
    <submittedName>
        <fullName evidence="2">Uncharacterized protein</fullName>
    </submittedName>
</protein>
<evidence type="ECO:0000313" key="2">
    <source>
        <dbReference type="WBParaSite" id="sdigi.contig1.g109.t1"/>
    </source>
</evidence>
<keyword evidence="1" id="KW-1185">Reference proteome</keyword>
<accession>A0A915PI19</accession>
<organism evidence="1 2">
    <name type="scientific">Setaria digitata</name>
    <dbReference type="NCBI Taxonomy" id="48799"/>
    <lineage>
        <taxon>Eukaryota</taxon>
        <taxon>Metazoa</taxon>
        <taxon>Ecdysozoa</taxon>
        <taxon>Nematoda</taxon>
        <taxon>Chromadorea</taxon>
        <taxon>Rhabditida</taxon>
        <taxon>Spirurina</taxon>
        <taxon>Spiruromorpha</taxon>
        <taxon>Filarioidea</taxon>
        <taxon>Setariidae</taxon>
        <taxon>Setaria</taxon>
    </lineage>
</organism>
<dbReference type="WBParaSite" id="sdigi.contig1.g109.t1">
    <property type="protein sequence ID" value="sdigi.contig1.g109.t1"/>
    <property type="gene ID" value="sdigi.contig1.g109"/>
</dbReference>
<dbReference type="AlphaFoldDB" id="A0A915PI19"/>